<dbReference type="InterPro" id="IPR002563">
    <property type="entry name" value="Flavin_Rdtase-like_dom"/>
</dbReference>
<keyword evidence="2" id="KW-0285">Flavoprotein</keyword>
<accession>A0ABS7DM71</accession>
<evidence type="ECO:0000256" key="3">
    <source>
        <dbReference type="ARBA" id="ARBA00038054"/>
    </source>
</evidence>
<keyword evidence="6" id="KW-1185">Reference proteome</keyword>
<dbReference type="PANTHER" id="PTHR43567:SF1">
    <property type="entry name" value="FLAVOREDOXIN"/>
    <property type="match status" value="1"/>
</dbReference>
<evidence type="ECO:0000313" key="5">
    <source>
        <dbReference type="EMBL" id="MBW7572162.1"/>
    </source>
</evidence>
<proteinExistence type="inferred from homology"/>
<dbReference type="EMBL" id="JAGFNZ010000002">
    <property type="protein sequence ID" value="MBW7572162.1"/>
    <property type="molecule type" value="Genomic_DNA"/>
</dbReference>
<dbReference type="PANTHER" id="PTHR43567">
    <property type="entry name" value="FLAVOREDOXIN-RELATED-RELATED"/>
    <property type="match status" value="1"/>
</dbReference>
<comment type="caution">
    <text evidence="5">The sequence shown here is derived from an EMBL/GenBank/DDBJ whole genome shotgun (WGS) entry which is preliminary data.</text>
</comment>
<dbReference type="InterPro" id="IPR052174">
    <property type="entry name" value="Flavoredoxin"/>
</dbReference>
<dbReference type="SMART" id="SM00903">
    <property type="entry name" value="Flavin_Reduct"/>
    <property type="match status" value="1"/>
</dbReference>
<sequence>MNKTKISNIPYGPYIAVIAGATVKGKPSYTTIGAYGVVSQRPVLYVSLKNTHYITQGIRENGFFSVNIPDVGLIEKTDLCGIVSGNSKDKSQVFSAFYDEAGDAPMIEECPVNYLCKVIQTIPVFDFTMFLGEIVAAYAKDQCLENGTPDAARVKPTIMMAARYFDIGEPVGRVFQSGRELAAK</sequence>
<gene>
    <name evidence="5" type="ORF">J5W02_04990</name>
</gene>
<dbReference type="SUPFAM" id="SSF50475">
    <property type="entry name" value="FMN-binding split barrel"/>
    <property type="match status" value="1"/>
</dbReference>
<reference evidence="5 6" key="1">
    <citation type="submission" date="2021-03" db="EMBL/GenBank/DDBJ databases">
        <title>Caproiciproducens sp. nov. isolated from feces of cow.</title>
        <authorList>
            <person name="Choi J.-Y."/>
        </authorList>
    </citation>
    <scope>NUCLEOTIDE SEQUENCE [LARGE SCALE GENOMIC DNA]</scope>
    <source>
        <strain evidence="5 6">AGMB10547</strain>
    </source>
</reference>
<evidence type="ECO:0000259" key="4">
    <source>
        <dbReference type="SMART" id="SM00903"/>
    </source>
</evidence>
<evidence type="ECO:0000256" key="2">
    <source>
        <dbReference type="ARBA" id="ARBA00022630"/>
    </source>
</evidence>
<evidence type="ECO:0000313" key="6">
    <source>
        <dbReference type="Proteomes" id="UP000719942"/>
    </source>
</evidence>
<feature type="domain" description="Flavin reductase like" evidence="4">
    <location>
        <begin position="6"/>
        <end position="152"/>
    </location>
</feature>
<evidence type="ECO:0000256" key="1">
    <source>
        <dbReference type="ARBA" id="ARBA00001917"/>
    </source>
</evidence>
<dbReference type="Gene3D" id="2.30.110.10">
    <property type="entry name" value="Electron Transport, Fmn-binding Protein, Chain A"/>
    <property type="match status" value="1"/>
</dbReference>
<organism evidence="5 6">
    <name type="scientific">Caproiciproducens faecalis</name>
    <dbReference type="NCBI Taxonomy" id="2820301"/>
    <lineage>
        <taxon>Bacteria</taxon>
        <taxon>Bacillati</taxon>
        <taxon>Bacillota</taxon>
        <taxon>Clostridia</taxon>
        <taxon>Eubacteriales</taxon>
        <taxon>Acutalibacteraceae</taxon>
        <taxon>Caproiciproducens</taxon>
    </lineage>
</organism>
<dbReference type="RefSeq" id="WP_219964584.1">
    <property type="nucleotide sequence ID" value="NZ_JAGFNZ010000002.1"/>
</dbReference>
<dbReference type="Proteomes" id="UP000719942">
    <property type="component" value="Unassembled WGS sequence"/>
</dbReference>
<comment type="similarity">
    <text evidence="3">Belongs to the flavoredoxin family.</text>
</comment>
<dbReference type="InterPro" id="IPR012349">
    <property type="entry name" value="Split_barrel_FMN-bd"/>
</dbReference>
<dbReference type="Pfam" id="PF01613">
    <property type="entry name" value="Flavin_Reduct"/>
    <property type="match status" value="1"/>
</dbReference>
<comment type="cofactor">
    <cofactor evidence="1">
        <name>FMN</name>
        <dbReference type="ChEBI" id="CHEBI:58210"/>
    </cofactor>
</comment>
<protein>
    <submittedName>
        <fullName evidence="5">Flavin reductase family protein</fullName>
    </submittedName>
</protein>
<name>A0ABS7DM71_9FIRM</name>